<evidence type="ECO:0000259" key="1">
    <source>
        <dbReference type="Pfam" id="PF12625"/>
    </source>
</evidence>
<dbReference type="RefSeq" id="WP_320325067.1">
    <property type="nucleotide sequence ID" value="NZ_JALBUS010000003.1"/>
</dbReference>
<dbReference type="InterPro" id="IPR032687">
    <property type="entry name" value="AraC-type_N"/>
</dbReference>
<accession>A0ABU4WJL2</accession>
<protein>
    <submittedName>
        <fullName evidence="2">AraC family transcriptional regulator</fullName>
    </submittedName>
</protein>
<evidence type="ECO:0000313" key="2">
    <source>
        <dbReference type="EMBL" id="MDX8416736.1"/>
    </source>
</evidence>
<evidence type="ECO:0000313" key="3">
    <source>
        <dbReference type="Proteomes" id="UP001285244"/>
    </source>
</evidence>
<dbReference type="Proteomes" id="UP001285244">
    <property type="component" value="Unassembled WGS sequence"/>
</dbReference>
<comment type="caution">
    <text evidence="2">The sequence shown here is derived from an EMBL/GenBank/DDBJ whole genome shotgun (WGS) entry which is preliminary data.</text>
</comment>
<feature type="domain" description="HTH-type transcriptional regulator AraC-type N-terminal" evidence="1">
    <location>
        <begin position="18"/>
        <end position="195"/>
    </location>
</feature>
<dbReference type="Pfam" id="PF12625">
    <property type="entry name" value="Arabinose_bd"/>
    <property type="match status" value="1"/>
</dbReference>
<proteinExistence type="predicted"/>
<dbReference type="EMBL" id="JALBUS010000003">
    <property type="protein sequence ID" value="MDX8416736.1"/>
    <property type="molecule type" value="Genomic_DNA"/>
</dbReference>
<keyword evidence="3" id="KW-1185">Reference proteome</keyword>
<name>A0ABU4WJL2_9FIRM</name>
<reference evidence="2 3" key="1">
    <citation type="submission" date="2022-03" db="EMBL/GenBank/DDBJ databases">
        <title>Novel taxa within the pig intestine.</title>
        <authorList>
            <person name="Wylensek D."/>
            <person name="Bishof K."/>
            <person name="Afrizal A."/>
            <person name="Clavel T."/>
        </authorList>
    </citation>
    <scope>NUCLEOTIDE SEQUENCE [LARGE SCALE GENOMIC DNA]</scope>
    <source>
        <strain evidence="2 3">Cla-KB-P134</strain>
    </source>
</reference>
<sequence length="213" mass="24549">MNHFIIDGRYEDLLKYFGLDPRAVLRKVQLPEDIFKHKTVTMQEEYYRFLNAVSQVSDDPALPVKMATTNQIESFSPPIFASWCSKNREMCINRLERYKKLIGPMRFLVIKNEDEETVQFIPGDESLELPCFLVQSEFSFLIGMIRKATHEDIDPIQIQMCVLPNDHAFSSFAGREPQAAKVNAITFSIKDLQEPFISFNDATMRCGAILNQN</sequence>
<organism evidence="2 3">
    <name type="scientific">Absicoccus intestinalis</name>
    <dbReference type="NCBI Taxonomy" id="2926319"/>
    <lineage>
        <taxon>Bacteria</taxon>
        <taxon>Bacillati</taxon>
        <taxon>Bacillota</taxon>
        <taxon>Erysipelotrichia</taxon>
        <taxon>Erysipelotrichales</taxon>
        <taxon>Erysipelotrichaceae</taxon>
        <taxon>Absicoccus</taxon>
    </lineage>
</organism>
<gene>
    <name evidence="2" type="ORF">MOZ64_02605</name>
</gene>